<keyword evidence="5 12" id="KW-0547">Nucleotide-binding</keyword>
<dbReference type="FunFam" id="3.40.50.12780:FF:000016">
    <property type="entry name" value="Phenylacetate-coenzyme A ligase"/>
    <property type="match status" value="1"/>
</dbReference>
<dbReference type="PIRSF" id="PIRSF006444">
    <property type="entry name" value="PaaK"/>
    <property type="match status" value="1"/>
</dbReference>
<gene>
    <name evidence="15" type="ordered locus">Hipma_0146</name>
</gene>
<comment type="subunit">
    <text evidence="1">Monomer.</text>
</comment>
<dbReference type="InterPro" id="IPR011880">
    <property type="entry name" value="PA_CoA_ligase"/>
</dbReference>
<reference evidence="15 16" key="1">
    <citation type="journal article" date="2011" name="Stand. Genomic Sci.">
        <title>Complete genome sequence of the thermophilic sulfur-reducer Hippea maritima type strain (MH(2)).</title>
        <authorList>
            <person name="Huntemann M."/>
            <person name="Lu M."/>
            <person name="Nolan M."/>
            <person name="Lapidus A."/>
            <person name="Lucas S."/>
            <person name="Hammon N."/>
            <person name="Deshpande S."/>
            <person name="Cheng J.F."/>
            <person name="Tapia R."/>
            <person name="Han C."/>
            <person name="Goodwin L."/>
            <person name="Pitluck S."/>
            <person name="Liolios K."/>
            <person name="Pagani I."/>
            <person name="Ivanova N."/>
            <person name="Ovchinikova G."/>
            <person name="Pati A."/>
            <person name="Chen A."/>
            <person name="Palaniappan K."/>
            <person name="Land M."/>
            <person name="Hauser L."/>
            <person name="Jeffries C.D."/>
            <person name="Detter J.C."/>
            <person name="Brambilla E.M."/>
            <person name="Rohde M."/>
            <person name="Spring S."/>
            <person name="Goker M."/>
            <person name="Woyke T."/>
            <person name="Bristow J."/>
            <person name="Eisen J.A."/>
            <person name="Markowitz V."/>
            <person name="Hugenholtz P."/>
            <person name="Kyrpides N.C."/>
            <person name="Klenk H.P."/>
            <person name="Mavromatis K."/>
        </authorList>
    </citation>
    <scope>NUCLEOTIDE SEQUENCE [LARGE SCALE GENOMIC DNA]</scope>
    <source>
        <strain evidence="16">ATCC 700847 / DSM 10411 / MH2</strain>
    </source>
</reference>
<feature type="domain" description="AMP-dependent ligase C-terminal" evidence="14">
    <location>
        <begin position="335"/>
        <end position="431"/>
    </location>
</feature>
<dbReference type="InterPro" id="IPR028154">
    <property type="entry name" value="AMP-dep_Lig_C"/>
</dbReference>
<reference evidence="16" key="2">
    <citation type="submission" date="2011-03" db="EMBL/GenBank/DDBJ databases">
        <title>The complete genome of Hippea maritima DSM 10411.</title>
        <authorList>
            <consortium name="US DOE Joint Genome Institute (JGI-PGF)"/>
            <person name="Lucas S."/>
            <person name="Copeland A."/>
            <person name="Lapidus A."/>
            <person name="Bruce D."/>
            <person name="Goodwin L."/>
            <person name="Pitluck S."/>
            <person name="Peters L."/>
            <person name="Kyrpides N."/>
            <person name="Mavromatis K."/>
            <person name="Pagani I."/>
            <person name="Ivanova N."/>
            <person name="Mikhailova N."/>
            <person name="Lu M."/>
            <person name="Detter J.C."/>
            <person name="Tapia R."/>
            <person name="Han C."/>
            <person name="Land M."/>
            <person name="Hauser L."/>
            <person name="Markowitz V."/>
            <person name="Cheng J.-F."/>
            <person name="Hugenholtz P."/>
            <person name="Woyke T."/>
            <person name="Wu D."/>
            <person name="Spring S."/>
            <person name="Schroeder M."/>
            <person name="Brambilla E."/>
            <person name="Klenk H.-P."/>
            <person name="Eisen J.A."/>
        </authorList>
    </citation>
    <scope>NUCLEOTIDE SEQUENCE [LARGE SCALE GENOMIC DNA]</scope>
    <source>
        <strain evidence="16">ATCC 700847 / DSM 10411 / MH2</strain>
    </source>
</reference>
<accession>F2LX68</accession>
<keyword evidence="2" id="KW-0596">Phosphopantetheine</keyword>
<protein>
    <recommendedName>
        <fullName evidence="10 12">Phenylacetate-coenzyme A ligase</fullName>
        <ecNumber evidence="9 12">6.2.1.30</ecNumber>
    </recommendedName>
    <alternativeName>
        <fullName evidence="11 12">Phenylacetyl-CoA ligase</fullName>
    </alternativeName>
</protein>
<sequence length="433" mass="48881">MFWEKDRETLDRKSLNQLQVELLREKIDYAYKNSPFYRRKFDECGITKETIQTIDDIQKLPFTTKTDFRDNYPFGLLTKPMKEIVRIHSSSGTTGKPTVVAYTRKDIETWSNLVARIAAAAGVNDEDVVQIAFGYGLFTGGFGLHYGLEKVGAAVIPASSGNTKRQVMIMKDFEATVLVCTPSYALYIGEVARNMGLDPKEDLKLRIGMFGAEPWSEQMRSKIETSLNIKAYDNYGLSEIIGPGVAGECEAQDGMHIAEDHFIVEIINPETDEPAKEGEYGEMVITTLTKEALPVFRYRTRDITRLIKGVCSCGRSFVRMEKPIGRTDDMLIIRGVNVFPSQIEEVLFNIDGISPHYQIIVDRVGALDTVTVMVEANANLFFDEMKKQKQLLDRINAELKTTLGLDVEVKLVEPNSIQRSEGKAKRIIDKRKF</sequence>
<dbReference type="InterPro" id="IPR051414">
    <property type="entry name" value="Adenylate-forming_Reductase"/>
</dbReference>
<evidence type="ECO:0000256" key="1">
    <source>
        <dbReference type="ARBA" id="ARBA00011245"/>
    </source>
</evidence>
<dbReference type="CDD" id="cd05913">
    <property type="entry name" value="PaaK"/>
    <property type="match status" value="1"/>
</dbReference>
<dbReference type="Gene3D" id="3.40.50.12780">
    <property type="entry name" value="N-terminal domain of ligase-like"/>
    <property type="match status" value="1"/>
</dbReference>
<dbReference type="OrthoDB" id="5484550at2"/>
<dbReference type="GO" id="GO:0000166">
    <property type="term" value="F:nucleotide binding"/>
    <property type="evidence" value="ECO:0007669"/>
    <property type="project" value="UniProtKB-KW"/>
</dbReference>
<comment type="catalytic activity">
    <reaction evidence="6">
        <text>2-phenylacetate + ATP + CoA = phenylacetyl-CoA + AMP + diphosphate</text>
        <dbReference type="Rhea" id="RHEA:20956"/>
        <dbReference type="ChEBI" id="CHEBI:18401"/>
        <dbReference type="ChEBI" id="CHEBI:30616"/>
        <dbReference type="ChEBI" id="CHEBI:33019"/>
        <dbReference type="ChEBI" id="CHEBI:57287"/>
        <dbReference type="ChEBI" id="CHEBI:57390"/>
        <dbReference type="ChEBI" id="CHEBI:456215"/>
        <dbReference type="EC" id="6.2.1.30"/>
    </reaction>
    <physiologicalReaction direction="left-to-right" evidence="6">
        <dbReference type="Rhea" id="RHEA:20957"/>
    </physiologicalReaction>
</comment>
<dbReference type="SUPFAM" id="SSF56801">
    <property type="entry name" value="Acetyl-CoA synthetase-like"/>
    <property type="match status" value="1"/>
</dbReference>
<dbReference type="GO" id="GO:0010124">
    <property type="term" value="P:phenylacetate catabolic process"/>
    <property type="evidence" value="ECO:0007669"/>
    <property type="project" value="UniProtKB-UniRule"/>
</dbReference>
<keyword evidence="16" id="KW-1185">Reference proteome</keyword>
<organism evidence="15 16">
    <name type="scientific">Hippea maritima (strain ATCC 700847 / DSM 10411 / MH2)</name>
    <dbReference type="NCBI Taxonomy" id="760142"/>
    <lineage>
        <taxon>Bacteria</taxon>
        <taxon>Pseudomonadati</taxon>
        <taxon>Campylobacterota</taxon>
        <taxon>Desulfurellia</taxon>
        <taxon>Desulfurellales</taxon>
        <taxon>Hippeaceae</taxon>
        <taxon>Hippea</taxon>
    </lineage>
</organism>
<dbReference type="HOGENOM" id="CLU_035301_1_1_7"/>
<evidence type="ECO:0000256" key="5">
    <source>
        <dbReference type="ARBA" id="ARBA00022741"/>
    </source>
</evidence>
<evidence type="ECO:0000259" key="13">
    <source>
        <dbReference type="Pfam" id="PF00501"/>
    </source>
</evidence>
<dbReference type="EC" id="6.2.1.30" evidence="9 12"/>
<evidence type="ECO:0000313" key="16">
    <source>
        <dbReference type="Proteomes" id="UP000008139"/>
    </source>
</evidence>
<evidence type="ECO:0000256" key="4">
    <source>
        <dbReference type="ARBA" id="ARBA00022598"/>
    </source>
</evidence>
<dbReference type="eggNOG" id="COG1541">
    <property type="taxonomic scope" value="Bacteria"/>
</dbReference>
<dbReference type="EMBL" id="CP002606">
    <property type="protein sequence ID" value="AEA33126.1"/>
    <property type="molecule type" value="Genomic_DNA"/>
</dbReference>
<feature type="domain" description="AMP-dependent synthetase/ligase" evidence="13">
    <location>
        <begin position="82"/>
        <end position="286"/>
    </location>
</feature>
<evidence type="ECO:0000256" key="8">
    <source>
        <dbReference type="ARBA" id="ARBA00061566"/>
    </source>
</evidence>
<evidence type="ECO:0000313" key="15">
    <source>
        <dbReference type="EMBL" id="AEA33126.1"/>
    </source>
</evidence>
<evidence type="ECO:0000259" key="14">
    <source>
        <dbReference type="Pfam" id="PF14535"/>
    </source>
</evidence>
<dbReference type="FunCoup" id="F2LX68">
    <property type="interactions" value="12"/>
</dbReference>
<dbReference type="FunFam" id="3.30.300.30:FF:000019">
    <property type="entry name" value="Phenylacetate-coenzyme A ligase"/>
    <property type="match status" value="1"/>
</dbReference>
<name>F2LX68_HIPMA</name>
<evidence type="ECO:0000256" key="2">
    <source>
        <dbReference type="ARBA" id="ARBA00022450"/>
    </source>
</evidence>
<dbReference type="Pfam" id="PF14535">
    <property type="entry name" value="AMP-binding_C_2"/>
    <property type="match status" value="1"/>
</dbReference>
<comment type="function">
    <text evidence="12">Catalyzes the activation of phenylacetic acid (PA) to phenylacetyl-CoA (PA-CoA).</text>
</comment>
<evidence type="ECO:0000256" key="12">
    <source>
        <dbReference type="PIRNR" id="PIRNR006444"/>
    </source>
</evidence>
<keyword evidence="3" id="KW-0597">Phosphoprotein</keyword>
<dbReference type="UniPathway" id="UPA00930"/>
<evidence type="ECO:0000256" key="7">
    <source>
        <dbReference type="ARBA" id="ARBA00060591"/>
    </source>
</evidence>
<evidence type="ECO:0000256" key="6">
    <source>
        <dbReference type="ARBA" id="ARBA00050450"/>
    </source>
</evidence>
<keyword evidence="4 12" id="KW-0436">Ligase</keyword>
<dbReference type="GO" id="GO:0047475">
    <property type="term" value="F:phenylacetate-CoA ligase activity"/>
    <property type="evidence" value="ECO:0007669"/>
    <property type="project" value="UniProtKB-EC"/>
</dbReference>
<dbReference type="InterPro" id="IPR000873">
    <property type="entry name" value="AMP-dep_synth/lig_dom"/>
</dbReference>
<comment type="similarity">
    <text evidence="8 12">Belongs to the phenylacetyl-CoA ligase family.</text>
</comment>
<evidence type="ECO:0000256" key="10">
    <source>
        <dbReference type="ARBA" id="ARBA00068695"/>
    </source>
</evidence>
<proteinExistence type="inferred from homology"/>
<dbReference type="PANTHER" id="PTHR43439:SF2">
    <property type="entry name" value="ENZYME, PUTATIVE (JCVI)-RELATED"/>
    <property type="match status" value="1"/>
</dbReference>
<evidence type="ECO:0000256" key="9">
    <source>
        <dbReference type="ARBA" id="ARBA00066629"/>
    </source>
</evidence>
<dbReference type="AlphaFoldDB" id="F2LX68"/>
<dbReference type="STRING" id="760142.Hipma_0146"/>
<dbReference type="InParanoid" id="F2LX68"/>
<dbReference type="Proteomes" id="UP000008139">
    <property type="component" value="Chromosome"/>
</dbReference>
<evidence type="ECO:0000256" key="3">
    <source>
        <dbReference type="ARBA" id="ARBA00022553"/>
    </source>
</evidence>
<dbReference type="PANTHER" id="PTHR43439">
    <property type="entry name" value="PHENYLACETATE-COENZYME A LIGASE"/>
    <property type="match status" value="1"/>
</dbReference>
<dbReference type="InterPro" id="IPR042099">
    <property type="entry name" value="ANL_N_sf"/>
</dbReference>
<dbReference type="RefSeq" id="WP_013681171.1">
    <property type="nucleotide sequence ID" value="NC_015318.1"/>
</dbReference>
<dbReference type="KEGG" id="hmr:Hipma_0146"/>
<dbReference type="Pfam" id="PF00501">
    <property type="entry name" value="AMP-binding"/>
    <property type="match status" value="1"/>
</dbReference>
<dbReference type="Gene3D" id="3.30.300.30">
    <property type="match status" value="1"/>
</dbReference>
<evidence type="ECO:0000256" key="11">
    <source>
        <dbReference type="ARBA" id="ARBA00075111"/>
    </source>
</evidence>
<dbReference type="InterPro" id="IPR045851">
    <property type="entry name" value="AMP-bd_C_sf"/>
</dbReference>
<comment type="pathway">
    <text evidence="7 12">Aromatic compound metabolism; phenylacetate degradation.</text>
</comment>